<keyword evidence="1" id="KW-0472">Membrane</keyword>
<gene>
    <name evidence="2" type="ORF">LCGC14_2853810</name>
</gene>
<evidence type="ECO:0000256" key="1">
    <source>
        <dbReference type="SAM" id="Phobius"/>
    </source>
</evidence>
<keyword evidence="1" id="KW-0812">Transmembrane</keyword>
<dbReference type="PROSITE" id="PS51257">
    <property type="entry name" value="PROKAR_LIPOPROTEIN"/>
    <property type="match status" value="1"/>
</dbReference>
<dbReference type="EMBL" id="LAZR01054966">
    <property type="protein sequence ID" value="KKK77418.1"/>
    <property type="molecule type" value="Genomic_DNA"/>
</dbReference>
<evidence type="ECO:0000313" key="2">
    <source>
        <dbReference type="EMBL" id="KKK77418.1"/>
    </source>
</evidence>
<dbReference type="AlphaFoldDB" id="A0A0F8Y7W7"/>
<evidence type="ECO:0008006" key="3">
    <source>
        <dbReference type="Google" id="ProtNLM"/>
    </source>
</evidence>
<sequence>MYRKSKLQKRCLIYGLILVFGAGTVGCAGWQKNHSWTTGDKIALGTLVACTAADIATTVYALDNGFREMNPIYGDDPSPGVLIAAGAVVTGLLYWTAQYMTSDERLLLYVPGGARCIAAAHNYKVINE</sequence>
<feature type="transmembrane region" description="Helical" evidence="1">
    <location>
        <begin position="12"/>
        <end position="30"/>
    </location>
</feature>
<comment type="caution">
    <text evidence="2">The sequence shown here is derived from an EMBL/GenBank/DDBJ whole genome shotgun (WGS) entry which is preliminary data.</text>
</comment>
<organism evidence="2">
    <name type="scientific">marine sediment metagenome</name>
    <dbReference type="NCBI Taxonomy" id="412755"/>
    <lineage>
        <taxon>unclassified sequences</taxon>
        <taxon>metagenomes</taxon>
        <taxon>ecological metagenomes</taxon>
    </lineage>
</organism>
<protein>
    <recommendedName>
        <fullName evidence="3">DUF5658 domain-containing protein</fullName>
    </recommendedName>
</protein>
<feature type="transmembrane region" description="Helical" evidence="1">
    <location>
        <begin position="81"/>
        <end position="97"/>
    </location>
</feature>
<accession>A0A0F8Y7W7</accession>
<keyword evidence="1" id="KW-1133">Transmembrane helix</keyword>
<proteinExistence type="predicted"/>
<name>A0A0F8Y7W7_9ZZZZ</name>
<reference evidence="2" key="1">
    <citation type="journal article" date="2015" name="Nature">
        <title>Complex archaea that bridge the gap between prokaryotes and eukaryotes.</title>
        <authorList>
            <person name="Spang A."/>
            <person name="Saw J.H."/>
            <person name="Jorgensen S.L."/>
            <person name="Zaremba-Niedzwiedzka K."/>
            <person name="Martijn J."/>
            <person name="Lind A.E."/>
            <person name="van Eijk R."/>
            <person name="Schleper C."/>
            <person name="Guy L."/>
            <person name="Ettema T.J."/>
        </authorList>
    </citation>
    <scope>NUCLEOTIDE SEQUENCE</scope>
</reference>